<keyword evidence="3" id="KW-0418">Kinase</keyword>
<comment type="caution">
    <text evidence="6">The sequence shown here is derived from an EMBL/GenBank/DDBJ whole genome shotgun (WGS) entry which is preliminary data.</text>
</comment>
<evidence type="ECO:0000256" key="2">
    <source>
        <dbReference type="ARBA" id="ARBA00022741"/>
    </source>
</evidence>
<dbReference type="PRINTS" id="PR00474">
    <property type="entry name" value="GLU5KINASE"/>
</dbReference>
<feature type="domain" description="Aspartate/glutamate/uridylate kinase" evidence="5">
    <location>
        <begin position="11"/>
        <end position="241"/>
    </location>
</feature>
<gene>
    <name evidence="6" type="ORF">ACFPRK_10385</name>
</gene>
<evidence type="ECO:0000256" key="1">
    <source>
        <dbReference type="ARBA" id="ARBA00022679"/>
    </source>
</evidence>
<dbReference type="PANTHER" id="PTHR43654:SF1">
    <property type="entry name" value="ISOPENTENYL PHOSPHATE KINASE"/>
    <property type="match status" value="1"/>
</dbReference>
<protein>
    <recommendedName>
        <fullName evidence="5">Aspartate/glutamate/uridylate kinase domain-containing protein</fullName>
    </recommendedName>
</protein>
<evidence type="ECO:0000256" key="4">
    <source>
        <dbReference type="ARBA" id="ARBA00022840"/>
    </source>
</evidence>
<proteinExistence type="predicted"/>
<keyword evidence="2" id="KW-0547">Nucleotide-binding</keyword>
<keyword evidence="4" id="KW-0067">ATP-binding</keyword>
<dbReference type="InterPro" id="IPR036393">
    <property type="entry name" value="AceGlu_kinase-like_sf"/>
</dbReference>
<dbReference type="SUPFAM" id="SSF53633">
    <property type="entry name" value="Carbamate kinase-like"/>
    <property type="match status" value="1"/>
</dbReference>
<dbReference type="Pfam" id="PF00696">
    <property type="entry name" value="AA_kinase"/>
    <property type="match status" value="1"/>
</dbReference>
<dbReference type="RefSeq" id="WP_167359518.1">
    <property type="nucleotide sequence ID" value="NZ_JBHSKI010000003.1"/>
</dbReference>
<dbReference type="Gene3D" id="3.40.1160.10">
    <property type="entry name" value="Acetylglutamate kinase-like"/>
    <property type="match status" value="1"/>
</dbReference>
<keyword evidence="7" id="KW-1185">Reference proteome</keyword>
<accession>A0ABW0B182</accession>
<name>A0ABW0B182_9ACTN</name>
<evidence type="ECO:0000313" key="6">
    <source>
        <dbReference type="EMBL" id="MFC5170995.1"/>
    </source>
</evidence>
<dbReference type="PANTHER" id="PTHR43654">
    <property type="entry name" value="GLUTAMATE 5-KINASE"/>
    <property type="match status" value="1"/>
</dbReference>
<dbReference type="InterPro" id="IPR001048">
    <property type="entry name" value="Asp/Glu/Uridylate_kinase"/>
</dbReference>
<organism evidence="6 7">
    <name type="scientific">Streptomyces mutomycini</name>
    <dbReference type="NCBI Taxonomy" id="284036"/>
    <lineage>
        <taxon>Bacteria</taxon>
        <taxon>Bacillati</taxon>
        <taxon>Actinomycetota</taxon>
        <taxon>Actinomycetes</taxon>
        <taxon>Kitasatosporales</taxon>
        <taxon>Streptomycetaceae</taxon>
        <taxon>Streptomyces</taxon>
    </lineage>
</organism>
<evidence type="ECO:0000313" key="7">
    <source>
        <dbReference type="Proteomes" id="UP001596208"/>
    </source>
</evidence>
<evidence type="ECO:0000256" key="3">
    <source>
        <dbReference type="ARBA" id="ARBA00022777"/>
    </source>
</evidence>
<dbReference type="InterPro" id="IPR001057">
    <property type="entry name" value="Glu/AcGlu_kinase"/>
</dbReference>
<dbReference type="Proteomes" id="UP001596208">
    <property type="component" value="Unassembled WGS sequence"/>
</dbReference>
<sequence length="277" mass="29386">MTRTTQPPGSLVLKIGGSLFSDKSRPGSLDEKVFASYAALVADLAKARPGRIVLVTGGGAFGHGALRGLDPDDPFAPLPFVQATAGVRWRWVSALTDMGVRALPLQLGAFSTVDPAHPLGVAVAEEPLKALLAAGVLPVLSGDCLLRPDGSLEAFSSDRTPEVLVRALGETPRVVTLTDVPGVLTGGPGSDDVLELIDAHHPEDAYRHVWKESEWDASGAMQGKLDALVACARQGAECFIMRGDPGLSDLRHLTRPEDEWPLGLKRTRIALPQEEAR</sequence>
<keyword evidence="1" id="KW-0808">Transferase</keyword>
<dbReference type="EMBL" id="JBHSKI010000003">
    <property type="protein sequence ID" value="MFC5170995.1"/>
    <property type="molecule type" value="Genomic_DNA"/>
</dbReference>
<reference evidence="7" key="1">
    <citation type="journal article" date="2019" name="Int. J. Syst. Evol. Microbiol.">
        <title>The Global Catalogue of Microorganisms (GCM) 10K type strain sequencing project: providing services to taxonomists for standard genome sequencing and annotation.</title>
        <authorList>
            <consortium name="The Broad Institute Genomics Platform"/>
            <consortium name="The Broad Institute Genome Sequencing Center for Infectious Disease"/>
            <person name="Wu L."/>
            <person name="Ma J."/>
        </authorList>
    </citation>
    <scope>NUCLEOTIDE SEQUENCE [LARGE SCALE GENOMIC DNA]</scope>
    <source>
        <strain evidence="7">CGMCC 4.1721</strain>
    </source>
</reference>
<evidence type="ECO:0000259" key="5">
    <source>
        <dbReference type="Pfam" id="PF00696"/>
    </source>
</evidence>